<dbReference type="Proteomes" id="UP001295469">
    <property type="component" value="Chromosome C05"/>
</dbReference>
<feature type="transmembrane region" description="Helical" evidence="1">
    <location>
        <begin position="21"/>
        <end position="37"/>
    </location>
</feature>
<gene>
    <name evidence="2" type="ORF">DARMORV10_C05P33330.1</name>
</gene>
<accession>A0A816L177</accession>
<evidence type="ECO:0000256" key="1">
    <source>
        <dbReference type="SAM" id="Phobius"/>
    </source>
</evidence>
<keyword evidence="1" id="KW-0812">Transmembrane</keyword>
<sequence length="52" mass="6144">MKNLLLRDDDSPRSRKKNISIQLLLVCFLLSLTWMDMDLHLDVSKQTLEQVE</sequence>
<keyword evidence="1" id="KW-0472">Membrane</keyword>
<evidence type="ECO:0000313" key="2">
    <source>
        <dbReference type="EMBL" id="CAF1929439.1"/>
    </source>
</evidence>
<protein>
    <submittedName>
        <fullName evidence="2">(rape) hypothetical protein</fullName>
    </submittedName>
</protein>
<organism evidence="2">
    <name type="scientific">Brassica napus</name>
    <name type="common">Rape</name>
    <dbReference type="NCBI Taxonomy" id="3708"/>
    <lineage>
        <taxon>Eukaryota</taxon>
        <taxon>Viridiplantae</taxon>
        <taxon>Streptophyta</taxon>
        <taxon>Embryophyta</taxon>
        <taxon>Tracheophyta</taxon>
        <taxon>Spermatophyta</taxon>
        <taxon>Magnoliopsida</taxon>
        <taxon>eudicotyledons</taxon>
        <taxon>Gunneridae</taxon>
        <taxon>Pentapetalae</taxon>
        <taxon>rosids</taxon>
        <taxon>malvids</taxon>
        <taxon>Brassicales</taxon>
        <taxon>Brassicaceae</taxon>
        <taxon>Brassiceae</taxon>
        <taxon>Brassica</taxon>
    </lineage>
</organism>
<keyword evidence="1" id="KW-1133">Transmembrane helix</keyword>
<dbReference type="EMBL" id="HG994369">
    <property type="protein sequence ID" value="CAF1929439.1"/>
    <property type="molecule type" value="Genomic_DNA"/>
</dbReference>
<dbReference type="AlphaFoldDB" id="A0A816L177"/>
<reference evidence="2" key="1">
    <citation type="submission" date="2021-01" db="EMBL/GenBank/DDBJ databases">
        <authorList>
            <consortium name="Genoscope - CEA"/>
            <person name="William W."/>
        </authorList>
    </citation>
    <scope>NUCLEOTIDE SEQUENCE</scope>
</reference>
<name>A0A816L177_BRANA</name>
<proteinExistence type="predicted"/>